<dbReference type="InParanoid" id="A0A409YAV6"/>
<dbReference type="EMBL" id="NHYE01001028">
    <property type="protein sequence ID" value="PPR00130.1"/>
    <property type="molecule type" value="Genomic_DNA"/>
</dbReference>
<name>A0A409YAV6_9AGAR</name>
<evidence type="ECO:0000313" key="1">
    <source>
        <dbReference type="EMBL" id="PPR00130.1"/>
    </source>
</evidence>
<evidence type="ECO:0000313" key="2">
    <source>
        <dbReference type="Proteomes" id="UP000284706"/>
    </source>
</evidence>
<accession>A0A409YAV6</accession>
<protein>
    <submittedName>
        <fullName evidence="1">Uncharacterized protein</fullName>
    </submittedName>
</protein>
<keyword evidence="2" id="KW-1185">Reference proteome</keyword>
<proteinExistence type="predicted"/>
<sequence length="89" mass="9637">MGCDSLEERAAGLTQRECALAKHEAALSEPEAEVDEGCAMLGQQEEELVTWREKKVEERWRESDERAWALTLAETGSNATVGGGEGEGG</sequence>
<organism evidence="1 2">
    <name type="scientific">Gymnopilus dilepis</name>
    <dbReference type="NCBI Taxonomy" id="231916"/>
    <lineage>
        <taxon>Eukaryota</taxon>
        <taxon>Fungi</taxon>
        <taxon>Dikarya</taxon>
        <taxon>Basidiomycota</taxon>
        <taxon>Agaricomycotina</taxon>
        <taxon>Agaricomycetes</taxon>
        <taxon>Agaricomycetidae</taxon>
        <taxon>Agaricales</taxon>
        <taxon>Agaricineae</taxon>
        <taxon>Hymenogastraceae</taxon>
        <taxon>Gymnopilus</taxon>
    </lineage>
</organism>
<reference evidence="1 2" key="1">
    <citation type="journal article" date="2018" name="Evol. Lett.">
        <title>Horizontal gene cluster transfer increased hallucinogenic mushroom diversity.</title>
        <authorList>
            <person name="Reynolds H.T."/>
            <person name="Vijayakumar V."/>
            <person name="Gluck-Thaler E."/>
            <person name="Korotkin H.B."/>
            <person name="Matheny P.B."/>
            <person name="Slot J.C."/>
        </authorList>
    </citation>
    <scope>NUCLEOTIDE SEQUENCE [LARGE SCALE GENOMIC DNA]</scope>
    <source>
        <strain evidence="1 2">SRW20</strain>
    </source>
</reference>
<gene>
    <name evidence="1" type="ORF">CVT26_008910</name>
</gene>
<dbReference type="Proteomes" id="UP000284706">
    <property type="component" value="Unassembled WGS sequence"/>
</dbReference>
<dbReference type="AlphaFoldDB" id="A0A409YAV6"/>
<comment type="caution">
    <text evidence="1">The sequence shown here is derived from an EMBL/GenBank/DDBJ whole genome shotgun (WGS) entry which is preliminary data.</text>
</comment>